<comment type="caution">
    <text evidence="7">The sequence shown here is derived from an EMBL/GenBank/DDBJ whole genome shotgun (WGS) entry which is preliminary data.</text>
</comment>
<dbReference type="InterPro" id="IPR051310">
    <property type="entry name" value="MCP_chemotaxis"/>
</dbReference>
<dbReference type="Gene3D" id="1.10.287.950">
    <property type="entry name" value="Methyl-accepting chemotaxis protein"/>
    <property type="match status" value="1"/>
</dbReference>
<dbReference type="GO" id="GO:0004888">
    <property type="term" value="F:transmembrane signaling receptor activity"/>
    <property type="evidence" value="ECO:0007669"/>
    <property type="project" value="InterPro"/>
</dbReference>
<dbReference type="GO" id="GO:0006935">
    <property type="term" value="P:chemotaxis"/>
    <property type="evidence" value="ECO:0007669"/>
    <property type="project" value="UniProtKB-KW"/>
</dbReference>
<dbReference type="PROSITE" id="PS50885">
    <property type="entry name" value="HAMP"/>
    <property type="match status" value="1"/>
</dbReference>
<feature type="domain" description="Methyl-accepting transducer" evidence="5">
    <location>
        <begin position="311"/>
        <end position="540"/>
    </location>
</feature>
<keyword evidence="4" id="KW-0812">Transmembrane</keyword>
<feature type="transmembrane region" description="Helical" evidence="4">
    <location>
        <begin position="187"/>
        <end position="213"/>
    </location>
</feature>
<dbReference type="InterPro" id="IPR047347">
    <property type="entry name" value="YvaQ-like_sensor"/>
</dbReference>
<dbReference type="PRINTS" id="PR00260">
    <property type="entry name" value="CHEMTRNSDUCR"/>
</dbReference>
<keyword evidence="3" id="KW-0807">Transducer</keyword>
<dbReference type="FunFam" id="1.10.287.950:FF:000001">
    <property type="entry name" value="Methyl-accepting chemotaxis sensory transducer"/>
    <property type="match status" value="1"/>
</dbReference>
<keyword evidence="4" id="KW-0472">Membrane</keyword>
<evidence type="ECO:0000256" key="1">
    <source>
        <dbReference type="ARBA" id="ARBA00022500"/>
    </source>
</evidence>
<feature type="domain" description="HAMP" evidence="6">
    <location>
        <begin position="215"/>
        <end position="267"/>
    </location>
</feature>
<dbReference type="EMBL" id="VLKH01000009">
    <property type="protein sequence ID" value="TWH78383.1"/>
    <property type="molecule type" value="Genomic_DNA"/>
</dbReference>
<dbReference type="PANTHER" id="PTHR43531">
    <property type="entry name" value="PROTEIN ICFG"/>
    <property type="match status" value="1"/>
</dbReference>
<keyword evidence="1" id="KW-0145">Chemotaxis</keyword>
<dbReference type="Gene3D" id="6.10.340.10">
    <property type="match status" value="1"/>
</dbReference>
<organism evidence="7 8">
    <name type="scientific">Sedimentibacter saalensis</name>
    <dbReference type="NCBI Taxonomy" id="130788"/>
    <lineage>
        <taxon>Bacteria</taxon>
        <taxon>Bacillati</taxon>
        <taxon>Bacillota</taxon>
        <taxon>Tissierellia</taxon>
        <taxon>Sedimentibacter</taxon>
    </lineage>
</organism>
<dbReference type="SMART" id="SM00304">
    <property type="entry name" value="HAMP"/>
    <property type="match status" value="1"/>
</dbReference>
<evidence type="ECO:0000259" key="5">
    <source>
        <dbReference type="PROSITE" id="PS50111"/>
    </source>
</evidence>
<proteinExistence type="inferred from homology"/>
<name>A0A562J5L6_9FIRM</name>
<dbReference type="SUPFAM" id="SSF58104">
    <property type="entry name" value="Methyl-accepting chemotaxis protein (MCP) signaling domain"/>
    <property type="match status" value="1"/>
</dbReference>
<dbReference type="GO" id="GO:0007165">
    <property type="term" value="P:signal transduction"/>
    <property type="evidence" value="ECO:0007669"/>
    <property type="project" value="UniProtKB-KW"/>
</dbReference>
<evidence type="ECO:0000256" key="2">
    <source>
        <dbReference type="ARBA" id="ARBA00029447"/>
    </source>
</evidence>
<gene>
    <name evidence="7" type="ORF">LY60_02840</name>
</gene>
<dbReference type="RefSeq" id="WP_246145489.1">
    <property type="nucleotide sequence ID" value="NZ_VLKH01000009.1"/>
</dbReference>
<accession>A0A562J5L6</accession>
<evidence type="ECO:0000259" key="6">
    <source>
        <dbReference type="PROSITE" id="PS50885"/>
    </source>
</evidence>
<dbReference type="Proteomes" id="UP000315343">
    <property type="component" value="Unassembled WGS sequence"/>
</dbReference>
<evidence type="ECO:0000256" key="4">
    <source>
        <dbReference type="SAM" id="Phobius"/>
    </source>
</evidence>
<evidence type="ECO:0000313" key="8">
    <source>
        <dbReference type="Proteomes" id="UP000315343"/>
    </source>
</evidence>
<dbReference type="Pfam" id="PF00015">
    <property type="entry name" value="MCPsignal"/>
    <property type="match status" value="1"/>
</dbReference>
<sequence length="557" mass="60349">MKLKIRKDLSIRGRLLLGFGIITIILAFIGLFSIYSLGDINNSTTVIAENSLPSVMYSSEMNTAVSDFRIYELGHVLSKEKSELAQYEDKMNSKNIEINNYFDLYSDLISNDTDRALLESIKSKWNEYLKINEEIVALSNNMMTDEAVALAKGNSRVIYDEVSAMLLELAEFNQQNADLENQNADKLYSFTSTILIIVVIISIIISIVLSLAITKGIVNPINNLVEVSDELAIGNVNVNVNTSSNDEIGRLMKAFERMIENIRSQALTAQSIAEGDLTINVEARSDKDILGIKLAEMVANNNAILSNISVASEEVAAGASQISESSIMLSQGATEQASSIEELTASLEEISAQTSLSAKNANKANEFAEKAKFTAENGNQQMKEMLNAMNEINSSSTNISKIIKVIDDIAFQTNILALNAAVEAARAGQHGKGFAVVAEEVRNLAARSASAAKETTEMIENSIKKSQVGTNIAQNTAKALNEIVEEVDKVANLVNDIATSSNEQAAGLEQINIGVMQVSQVVQANSATSEEGAAASEELTSQAQMLKEMVGKYKLKK</sequence>
<protein>
    <submittedName>
        <fullName evidence="7">Methyl-accepting chemotaxis sensory transducer</fullName>
    </submittedName>
</protein>
<dbReference type="CDD" id="cd06225">
    <property type="entry name" value="HAMP"/>
    <property type="match status" value="1"/>
</dbReference>
<dbReference type="InterPro" id="IPR004089">
    <property type="entry name" value="MCPsignal_dom"/>
</dbReference>
<evidence type="ECO:0000313" key="7">
    <source>
        <dbReference type="EMBL" id="TWH78383.1"/>
    </source>
</evidence>
<comment type="similarity">
    <text evidence="2">Belongs to the methyl-accepting chemotaxis (MCP) protein family.</text>
</comment>
<keyword evidence="4" id="KW-1133">Transmembrane helix</keyword>
<dbReference type="GO" id="GO:0005886">
    <property type="term" value="C:plasma membrane"/>
    <property type="evidence" value="ECO:0007669"/>
    <property type="project" value="TreeGrafter"/>
</dbReference>
<dbReference type="Pfam" id="PF12729">
    <property type="entry name" value="4HB_MCP_1"/>
    <property type="match status" value="1"/>
</dbReference>
<dbReference type="InterPro" id="IPR024478">
    <property type="entry name" value="HlyB_4HB_MCP"/>
</dbReference>
<evidence type="ECO:0000256" key="3">
    <source>
        <dbReference type="PROSITE-ProRule" id="PRU00284"/>
    </source>
</evidence>
<dbReference type="AlphaFoldDB" id="A0A562J5L6"/>
<feature type="transmembrane region" description="Helical" evidence="4">
    <location>
        <begin position="15"/>
        <end position="35"/>
    </location>
</feature>
<dbReference type="InterPro" id="IPR003660">
    <property type="entry name" value="HAMP_dom"/>
</dbReference>
<dbReference type="PROSITE" id="PS50111">
    <property type="entry name" value="CHEMOTAXIS_TRANSDUC_2"/>
    <property type="match status" value="1"/>
</dbReference>
<dbReference type="SMART" id="SM00283">
    <property type="entry name" value="MA"/>
    <property type="match status" value="1"/>
</dbReference>
<keyword evidence="8" id="KW-1185">Reference proteome</keyword>
<dbReference type="PANTHER" id="PTHR43531:SF11">
    <property type="entry name" value="METHYL-ACCEPTING CHEMOTAXIS PROTEIN 3"/>
    <property type="match status" value="1"/>
</dbReference>
<dbReference type="CDD" id="cd11386">
    <property type="entry name" value="MCP_signal"/>
    <property type="match status" value="1"/>
</dbReference>
<dbReference type="CDD" id="cd19411">
    <property type="entry name" value="MCP2201-like_sensor"/>
    <property type="match status" value="1"/>
</dbReference>
<dbReference type="Pfam" id="PF00672">
    <property type="entry name" value="HAMP"/>
    <property type="match status" value="1"/>
</dbReference>
<dbReference type="InterPro" id="IPR004090">
    <property type="entry name" value="Chemotax_Me-accpt_rcpt"/>
</dbReference>
<reference evidence="7 8" key="1">
    <citation type="submission" date="2019-07" db="EMBL/GenBank/DDBJ databases">
        <title>Genomic Encyclopedia of Type Strains, Phase I: the one thousand microbial genomes (KMG-I) project.</title>
        <authorList>
            <person name="Kyrpides N."/>
        </authorList>
    </citation>
    <scope>NUCLEOTIDE SEQUENCE [LARGE SCALE GENOMIC DNA]</scope>
    <source>
        <strain evidence="7 8">DSM 13558</strain>
    </source>
</reference>